<keyword evidence="3" id="KW-1185">Reference proteome</keyword>
<organism evidence="2 3">
    <name type="scientific">Deinococcus ruber</name>
    <dbReference type="NCBI Taxonomy" id="1848197"/>
    <lineage>
        <taxon>Bacteria</taxon>
        <taxon>Thermotogati</taxon>
        <taxon>Deinococcota</taxon>
        <taxon>Deinococci</taxon>
        <taxon>Deinococcales</taxon>
        <taxon>Deinococcaceae</taxon>
        <taxon>Deinococcus</taxon>
    </lineage>
</organism>
<proteinExistence type="predicted"/>
<dbReference type="EMBL" id="BMQL01000104">
    <property type="protein sequence ID" value="GGR40342.1"/>
    <property type="molecule type" value="Genomic_DNA"/>
</dbReference>
<dbReference type="AlphaFoldDB" id="A0A918FIK6"/>
<feature type="compositionally biased region" description="Basic and acidic residues" evidence="1">
    <location>
        <begin position="59"/>
        <end position="74"/>
    </location>
</feature>
<dbReference type="Proteomes" id="UP000603865">
    <property type="component" value="Unassembled WGS sequence"/>
</dbReference>
<comment type="caution">
    <text evidence="2">The sequence shown here is derived from an EMBL/GenBank/DDBJ whole genome shotgun (WGS) entry which is preliminary data.</text>
</comment>
<feature type="compositionally biased region" description="Basic residues" evidence="1">
    <location>
        <begin position="75"/>
        <end position="85"/>
    </location>
</feature>
<sequence>MAAGSSFGTGSGKEARASFPFFCGEQQALVPAEAGPQRPSLEGMSKSKKQVKPVQLRSNNHEILRASKSAAHDKKSVKRERKYPHHRFEVGS</sequence>
<reference evidence="2" key="1">
    <citation type="journal article" date="2014" name="Int. J. Syst. Evol. Microbiol.">
        <title>Complete genome sequence of Corynebacterium casei LMG S-19264T (=DSM 44701T), isolated from a smear-ripened cheese.</title>
        <authorList>
            <consortium name="US DOE Joint Genome Institute (JGI-PGF)"/>
            <person name="Walter F."/>
            <person name="Albersmeier A."/>
            <person name="Kalinowski J."/>
            <person name="Ruckert C."/>
        </authorList>
    </citation>
    <scope>NUCLEOTIDE SEQUENCE</scope>
    <source>
        <strain evidence="2">JCM 31311</strain>
    </source>
</reference>
<protein>
    <submittedName>
        <fullName evidence="2">Uncharacterized protein</fullName>
    </submittedName>
</protein>
<gene>
    <name evidence="2" type="ORF">GCM10008957_56050</name>
</gene>
<evidence type="ECO:0000313" key="3">
    <source>
        <dbReference type="Proteomes" id="UP000603865"/>
    </source>
</evidence>
<accession>A0A918FIK6</accession>
<feature type="region of interest" description="Disordered" evidence="1">
    <location>
        <begin position="30"/>
        <end position="92"/>
    </location>
</feature>
<name>A0A918FIK6_9DEIO</name>
<evidence type="ECO:0000313" key="2">
    <source>
        <dbReference type="EMBL" id="GGR40342.1"/>
    </source>
</evidence>
<reference evidence="2" key="2">
    <citation type="submission" date="2020-09" db="EMBL/GenBank/DDBJ databases">
        <authorList>
            <person name="Sun Q."/>
            <person name="Ohkuma M."/>
        </authorList>
    </citation>
    <scope>NUCLEOTIDE SEQUENCE</scope>
    <source>
        <strain evidence="2">JCM 31311</strain>
    </source>
</reference>
<evidence type="ECO:0000256" key="1">
    <source>
        <dbReference type="SAM" id="MobiDB-lite"/>
    </source>
</evidence>